<name>A0AA40NEV7_CITFR</name>
<dbReference type="Gene3D" id="3.30.70.270">
    <property type="match status" value="1"/>
</dbReference>
<accession>A0AA40NEV7</accession>
<dbReference type="AlphaFoldDB" id="A0AA40NEV7"/>
<feature type="domain" description="UmuC" evidence="6">
    <location>
        <begin position="1"/>
        <end position="124"/>
    </location>
</feature>
<dbReference type="InterPro" id="IPR025188">
    <property type="entry name" value="DUF4113"/>
</dbReference>
<dbReference type="Pfam" id="PF13438">
    <property type="entry name" value="DUF4113"/>
    <property type="match status" value="1"/>
</dbReference>
<evidence type="ECO:0000256" key="4">
    <source>
        <dbReference type="ARBA" id="ARBA00023204"/>
    </source>
</evidence>
<evidence type="ECO:0000313" key="7">
    <source>
        <dbReference type="EMBL" id="KPR46703.1"/>
    </source>
</evidence>
<reference evidence="7 8" key="2">
    <citation type="journal article" date="2017" name="PLoS ONE">
        <title>Genomic and phenotypic characterisation of fluoroquinolone resistance mechanisms in Enterobacteriaceae in Durban, South Africa.</title>
        <authorList>
            <person name="Osei Sekyere J."/>
            <person name="Amoako D.G."/>
        </authorList>
    </citation>
    <scope>NUCLEOTIDE SEQUENCE [LARGE SCALE GENOMIC DNA]</scope>
    <source>
        <strain evidence="7 8">ST62:944112508</strain>
    </source>
</reference>
<feature type="non-terminal residue" evidence="7">
    <location>
        <position position="1"/>
    </location>
</feature>
<dbReference type="InterPro" id="IPR036775">
    <property type="entry name" value="DNA_pol_Y-fam_lit_finger_sf"/>
</dbReference>
<dbReference type="SUPFAM" id="SSF56672">
    <property type="entry name" value="DNA/RNA polymerases"/>
    <property type="match status" value="1"/>
</dbReference>
<proteinExistence type="inferred from homology"/>
<keyword evidence="5" id="KW-0742">SOS response</keyword>
<dbReference type="NCBIfam" id="NF002955">
    <property type="entry name" value="PRK03609.1"/>
    <property type="match status" value="1"/>
</dbReference>
<gene>
    <name evidence="7" type="ORF">AN672_27765</name>
</gene>
<dbReference type="InterPro" id="IPR043128">
    <property type="entry name" value="Rev_trsase/Diguanyl_cyclase"/>
</dbReference>
<keyword evidence="2" id="KW-0227">DNA damage</keyword>
<dbReference type="Pfam" id="PF11799">
    <property type="entry name" value="IMS_C"/>
    <property type="match status" value="1"/>
</dbReference>
<dbReference type="InterPro" id="IPR050116">
    <property type="entry name" value="DNA_polymerase-Y"/>
</dbReference>
<sequence length="358" mass="39387">RHNIAIFSSNYTLYASMSARFAAVVESLASHVEQYSIDELFVDCKGITAAMSLDAFGRQLREEVRRHTTLVCGVGIARTKTLAKLCNHAAKTWPATGGVVALDDGARLKKLMSILPVAEVWGVGHRTEKALATMGIKTVLDLARADTRLIRKTFGVVLERTVRELRGEACFSLEENPPAKQQIVVSRSFGQRVVALADMQQAITGFAARAAEKLRNERQYCRVISVFIRTSPYSVRDTQYANQATEKLTVATQDSRTIIQAAQAALARIWREDIAYAKAGIMLADFSGKEAQLDLFDSATPSAGSEALMAVLDGINRRGKSQLFFAGQGIDNSFAMRRQMLSPDYTTDWRSIPTATIK</sequence>
<dbReference type="InterPro" id="IPR001126">
    <property type="entry name" value="UmuC"/>
</dbReference>
<dbReference type="InterPro" id="IPR017961">
    <property type="entry name" value="DNA_pol_Y-fam_little_finger"/>
</dbReference>
<keyword evidence="4" id="KW-0234">DNA repair</keyword>
<dbReference type="Gene3D" id="3.30.1490.100">
    <property type="entry name" value="DNA polymerase, Y-family, little finger domain"/>
    <property type="match status" value="1"/>
</dbReference>
<dbReference type="PROSITE" id="PS50173">
    <property type="entry name" value="UMUC"/>
    <property type="match status" value="1"/>
</dbReference>
<keyword evidence="7" id="KW-0548">Nucleotidyltransferase</keyword>
<comment type="similarity">
    <text evidence="1">Belongs to the DNA polymerase type-Y family.</text>
</comment>
<dbReference type="SUPFAM" id="SSF100879">
    <property type="entry name" value="Lesion bypass DNA polymerase (Y-family), little finger domain"/>
    <property type="match status" value="1"/>
</dbReference>
<dbReference type="EMBL" id="LJEB01000217">
    <property type="protein sequence ID" value="KPR46703.1"/>
    <property type="molecule type" value="Genomic_DNA"/>
</dbReference>
<evidence type="ECO:0000259" key="6">
    <source>
        <dbReference type="PROSITE" id="PS50173"/>
    </source>
</evidence>
<reference evidence="8" key="1">
    <citation type="submission" date="2015-09" db="EMBL/GenBank/DDBJ databases">
        <title>Prevalence of NDMs in South Africa.</title>
        <authorList>
            <person name="Osei Sekyere J."/>
            <person name="Govinden U."/>
            <person name="Essack S."/>
            <person name="Haldorsen B."/>
            <person name="Samuelsen O."/>
            <person name="Aasnaes B."/>
            <person name="Sundsfjord A."/>
        </authorList>
    </citation>
    <scope>NUCLEOTIDE SEQUENCE [LARGE SCALE GENOMIC DNA]</scope>
    <source>
        <strain evidence="8">ST62:944112508</strain>
    </source>
</reference>
<dbReference type="Gene3D" id="1.10.150.20">
    <property type="entry name" value="5' to 3' exonuclease, C-terminal subdomain"/>
    <property type="match status" value="1"/>
</dbReference>
<dbReference type="RefSeq" id="WP_057064945.1">
    <property type="nucleotide sequence ID" value="NZ_LJEB01000217.1"/>
</dbReference>
<keyword evidence="7" id="KW-0808">Transferase</keyword>
<dbReference type="GO" id="GO:0009432">
    <property type="term" value="P:SOS response"/>
    <property type="evidence" value="ECO:0007669"/>
    <property type="project" value="UniProtKB-KW"/>
</dbReference>
<dbReference type="Pfam" id="PF00817">
    <property type="entry name" value="IMS"/>
    <property type="match status" value="1"/>
</dbReference>
<organism evidence="7 8">
    <name type="scientific">Citrobacter freundii</name>
    <dbReference type="NCBI Taxonomy" id="546"/>
    <lineage>
        <taxon>Bacteria</taxon>
        <taxon>Pseudomonadati</taxon>
        <taxon>Pseudomonadota</taxon>
        <taxon>Gammaproteobacteria</taxon>
        <taxon>Enterobacterales</taxon>
        <taxon>Enterobacteriaceae</taxon>
        <taxon>Citrobacter</taxon>
        <taxon>Citrobacter freundii complex</taxon>
    </lineage>
</organism>
<comment type="caution">
    <text evidence="7">The sequence shown here is derived from an EMBL/GenBank/DDBJ whole genome shotgun (WGS) entry which is preliminary data.</text>
</comment>
<evidence type="ECO:0000313" key="8">
    <source>
        <dbReference type="Proteomes" id="UP000050520"/>
    </source>
</evidence>
<keyword evidence="3" id="KW-0741">SOS mutagenesis</keyword>
<dbReference type="GO" id="GO:0003887">
    <property type="term" value="F:DNA-directed DNA polymerase activity"/>
    <property type="evidence" value="ECO:0007669"/>
    <property type="project" value="UniProtKB-EC"/>
</dbReference>
<dbReference type="InterPro" id="IPR043502">
    <property type="entry name" value="DNA/RNA_pol_sf"/>
</dbReference>
<dbReference type="PANTHER" id="PTHR11076">
    <property type="entry name" value="DNA REPAIR POLYMERASE UMUC / TRANSFERASE FAMILY MEMBER"/>
    <property type="match status" value="1"/>
</dbReference>
<dbReference type="GO" id="GO:0005829">
    <property type="term" value="C:cytosol"/>
    <property type="evidence" value="ECO:0007669"/>
    <property type="project" value="TreeGrafter"/>
</dbReference>
<evidence type="ECO:0000256" key="3">
    <source>
        <dbReference type="ARBA" id="ARBA00023199"/>
    </source>
</evidence>
<protein>
    <submittedName>
        <fullName evidence="7">DNA polymerase V subunit UmuC</fullName>
        <ecNumber evidence="7">2.7.7.7</ecNumber>
    </submittedName>
</protein>
<dbReference type="GO" id="GO:0006281">
    <property type="term" value="P:DNA repair"/>
    <property type="evidence" value="ECO:0007669"/>
    <property type="project" value="UniProtKB-KW"/>
</dbReference>
<dbReference type="CDD" id="cd01700">
    <property type="entry name" value="PolY_Pol_V_umuC"/>
    <property type="match status" value="1"/>
</dbReference>
<evidence type="ECO:0000256" key="2">
    <source>
        <dbReference type="ARBA" id="ARBA00022763"/>
    </source>
</evidence>
<dbReference type="EC" id="2.7.7.7" evidence="7"/>
<dbReference type="PANTHER" id="PTHR11076:SF34">
    <property type="entry name" value="PROTEIN UMUC"/>
    <property type="match status" value="1"/>
</dbReference>
<evidence type="ECO:0000256" key="5">
    <source>
        <dbReference type="ARBA" id="ARBA00023236"/>
    </source>
</evidence>
<dbReference type="Proteomes" id="UP000050520">
    <property type="component" value="Unassembled WGS sequence"/>
</dbReference>
<evidence type="ECO:0000256" key="1">
    <source>
        <dbReference type="ARBA" id="ARBA00010945"/>
    </source>
</evidence>
<dbReference type="GO" id="GO:0042276">
    <property type="term" value="P:error-prone translesion synthesis"/>
    <property type="evidence" value="ECO:0007669"/>
    <property type="project" value="TreeGrafter"/>
</dbReference>
<dbReference type="GO" id="GO:0003684">
    <property type="term" value="F:damaged DNA binding"/>
    <property type="evidence" value="ECO:0007669"/>
    <property type="project" value="InterPro"/>
</dbReference>